<protein>
    <submittedName>
        <fullName evidence="2">Virulence-associated protein E-like protein</fullName>
    </submittedName>
</protein>
<accession>A0A6G5ZYE6</accession>
<dbReference type="PANTHER" id="PTHR34985">
    <property type="entry name" value="SLR0554 PROTEIN"/>
    <property type="match status" value="1"/>
</dbReference>
<dbReference type="InterPro" id="IPR007936">
    <property type="entry name" value="VapE-like_dom"/>
</dbReference>
<sequence length="460" mass="54647">MISLFIDYYNTDYDEIKNKLYKNDKGNVVSSIYNLQVIFNEDQNLNGLFGKDARTESIILLKKAPWNENGRVLENIFDFKKDIGLLNTYVQFFYSFKDKSMLKDYVTLEAVKNYTHPIQTYLDSLEWDRTKRLETLFINYLHAEENEFIKSVTKKTLIGAVAKIFKPGHAHDTTVIFSGKQGCGKSLILKKLGGKWFNDSFDSFKGDEAYIKMSKSWIIELSELTAYNNSNIERIKQVLTSTTDTYRDKYAGESKVHIRDCIFFGTTNEETFLKDETGNRRFIPIRVGVNKNKKFNIHDLTQEIVDQVWAEAKEYFFNGETNHLSEEEKKYLEEYQKDFKEIDELENEIARYLIMKVPANWDYLSLEEKRKHIKDYDETTHELKYLVRREKVSAKEIREVMLKDDRLENKSYTQKVNLRLKKLLNRTTTEKVHYKKYYGQQRGFYITEEDISRLEREYKI</sequence>
<evidence type="ECO:0000259" key="1">
    <source>
        <dbReference type="Pfam" id="PF05272"/>
    </source>
</evidence>
<evidence type="ECO:0000313" key="2">
    <source>
        <dbReference type="EMBL" id="QHW12295.1"/>
    </source>
</evidence>
<dbReference type="InterPro" id="IPR027417">
    <property type="entry name" value="P-loop_NTPase"/>
</dbReference>
<proteinExistence type="predicted"/>
<dbReference type="AlphaFoldDB" id="A0A6G5ZYE6"/>
<gene>
    <name evidence="2" type="primary">virE</name>
    <name evidence="2" type="ORF">0076A_00008</name>
</gene>
<dbReference type="PANTHER" id="PTHR34985:SF1">
    <property type="entry name" value="SLR0554 PROTEIN"/>
    <property type="match status" value="1"/>
</dbReference>
<dbReference type="EMBL" id="MN728681">
    <property type="protein sequence ID" value="QHW12295.1"/>
    <property type="molecule type" value="Genomic_DNA"/>
</dbReference>
<dbReference type="Pfam" id="PF05272">
    <property type="entry name" value="VapE-like_dom"/>
    <property type="match status" value="1"/>
</dbReference>
<dbReference type="SUPFAM" id="SSF52540">
    <property type="entry name" value="P-loop containing nucleoside triphosphate hydrolases"/>
    <property type="match status" value="1"/>
</dbReference>
<name>A0A6G5ZYE6_9STAP</name>
<organism evidence="2">
    <name type="scientific">Macrococcoides canis</name>
    <dbReference type="NCBI Taxonomy" id="1855823"/>
    <lineage>
        <taxon>Bacteria</taxon>
        <taxon>Bacillati</taxon>
        <taxon>Bacillota</taxon>
        <taxon>Bacilli</taxon>
        <taxon>Bacillales</taxon>
        <taxon>Staphylococcaceae</taxon>
        <taxon>Macrococcoides</taxon>
    </lineage>
</organism>
<reference evidence="2" key="1">
    <citation type="journal article" date="2020" name="Antimicrob. Agents Chemother.">
        <title>The novel macrolide resistance genes mef(D), msr(F) and msr(H) are present on resistance islands in Macrococcus canis, Macrococcus caseolyticus and Staphylococcus aureus.</title>
        <authorList>
            <person name="Schwendener S."/>
            <person name="Dona V."/>
            <person name="Perreten V."/>
        </authorList>
    </citation>
    <scope>NUCLEOTIDE SEQUENCE</scope>
    <source>
        <strain evidence="2">Epi0076A</strain>
    </source>
</reference>
<feature type="domain" description="Virulence-associated protein E-like" evidence="1">
    <location>
        <begin position="122"/>
        <end position="340"/>
    </location>
</feature>